<reference evidence="1" key="1">
    <citation type="submission" date="2023-03" db="EMBL/GenBank/DDBJ databases">
        <title>Chitinimonas shenzhenensis gen. nov., sp. nov., a novel member of family Burkholderiaceae isolated from activated sludge collected in Shen Zhen, China.</title>
        <authorList>
            <person name="Wang X."/>
        </authorList>
    </citation>
    <scope>NUCLEOTIDE SEQUENCE</scope>
    <source>
        <strain evidence="1">DQS-5</strain>
    </source>
</reference>
<accession>A0ABT7E151</accession>
<dbReference type="RefSeq" id="WP_284102364.1">
    <property type="nucleotide sequence ID" value="NZ_JARRAF010000030.1"/>
</dbReference>
<evidence type="ECO:0000313" key="1">
    <source>
        <dbReference type="EMBL" id="MDK2126049.1"/>
    </source>
</evidence>
<organism evidence="1 2">
    <name type="scientific">Parachitinimonas caeni</name>
    <dbReference type="NCBI Taxonomy" id="3031301"/>
    <lineage>
        <taxon>Bacteria</taxon>
        <taxon>Pseudomonadati</taxon>
        <taxon>Pseudomonadota</taxon>
        <taxon>Betaproteobacteria</taxon>
        <taxon>Neisseriales</taxon>
        <taxon>Chitinibacteraceae</taxon>
        <taxon>Parachitinimonas</taxon>
    </lineage>
</organism>
<dbReference type="Proteomes" id="UP001172778">
    <property type="component" value="Unassembled WGS sequence"/>
</dbReference>
<comment type="caution">
    <text evidence="1">The sequence shown here is derived from an EMBL/GenBank/DDBJ whole genome shotgun (WGS) entry which is preliminary data.</text>
</comment>
<gene>
    <name evidence="1" type="ORF">PZA18_18560</name>
</gene>
<evidence type="ECO:0000313" key="2">
    <source>
        <dbReference type="Proteomes" id="UP001172778"/>
    </source>
</evidence>
<name>A0ABT7E151_9NEIS</name>
<keyword evidence="2" id="KW-1185">Reference proteome</keyword>
<sequence>MKQYFSDKSLDDHGPDEVLYFDHGPEQYQAARAFQSRIDAMLADNPSKNRVRQIPDRTVLPSGGFFAMSFAGHKSHKR</sequence>
<protein>
    <submittedName>
        <fullName evidence="1">Uncharacterized protein</fullName>
    </submittedName>
</protein>
<dbReference type="EMBL" id="JARRAF010000030">
    <property type="protein sequence ID" value="MDK2126049.1"/>
    <property type="molecule type" value="Genomic_DNA"/>
</dbReference>
<proteinExistence type="predicted"/>